<evidence type="ECO:0000256" key="7">
    <source>
        <dbReference type="ARBA" id="ARBA00023054"/>
    </source>
</evidence>
<dbReference type="PANTHER" id="PTHR47161">
    <property type="entry name" value="LYMPHOID-SPECIFIC HELICASE"/>
    <property type="match status" value="1"/>
</dbReference>
<dbReference type="Pfam" id="PF00566">
    <property type="entry name" value="RabGAP-TBC"/>
    <property type="match status" value="1"/>
</dbReference>
<protein>
    <submittedName>
        <fullName evidence="13">TBC1 domain family member 12</fullName>
    </submittedName>
</protein>
<dbReference type="eggNOG" id="KOG0385">
    <property type="taxonomic scope" value="Eukaryota"/>
</dbReference>
<evidence type="ECO:0000256" key="8">
    <source>
        <dbReference type="ARBA" id="ARBA00023242"/>
    </source>
</evidence>
<feature type="region of interest" description="Disordered" evidence="10">
    <location>
        <begin position="1"/>
        <end position="170"/>
    </location>
</feature>
<name>F7DJV5_MONDO</name>
<comment type="subcellular location">
    <subcellularLocation>
        <location evidence="1">Nucleus</location>
    </subcellularLocation>
</comment>
<dbReference type="Pfam" id="PF00176">
    <property type="entry name" value="SNF2-rel_dom"/>
    <property type="match status" value="1"/>
</dbReference>
<keyword evidence="3" id="KW-0547">Nucleotide-binding</keyword>
<dbReference type="FunCoup" id="F7DJV5">
    <property type="interactions" value="465"/>
</dbReference>
<evidence type="ECO:0000259" key="12">
    <source>
        <dbReference type="PROSITE" id="PS51192"/>
    </source>
</evidence>
<evidence type="ECO:0000313" key="13">
    <source>
        <dbReference type="Ensembl" id="ENSMODP00000006928.4"/>
    </source>
</evidence>
<dbReference type="FunFam" id="3.40.50.10810:FF:000015">
    <property type="entry name" value="lymphoid-specific helicase isoform X1"/>
    <property type="match status" value="1"/>
</dbReference>
<dbReference type="Gene3D" id="1.10.8.270">
    <property type="entry name" value="putative rabgap domain of human tbc1 domain family member 14 like domains"/>
    <property type="match status" value="1"/>
</dbReference>
<feature type="compositionally biased region" description="Basic and acidic residues" evidence="10">
    <location>
        <begin position="248"/>
        <end position="257"/>
    </location>
</feature>
<feature type="domain" description="Helicase ATP-binding" evidence="12">
    <location>
        <begin position="966"/>
        <end position="1134"/>
    </location>
</feature>
<dbReference type="Gene3D" id="3.40.50.300">
    <property type="entry name" value="P-loop containing nucleotide triphosphate hydrolases"/>
    <property type="match status" value="1"/>
</dbReference>
<comment type="similarity">
    <text evidence="2">Belongs to the SNF2/RAD54 helicase family.</text>
</comment>
<dbReference type="InterPro" id="IPR027417">
    <property type="entry name" value="P-loop_NTPase"/>
</dbReference>
<dbReference type="GO" id="GO:0006346">
    <property type="term" value="P:DNA methylation-dependent constitutive heterochromatin formation"/>
    <property type="evidence" value="ECO:0000318"/>
    <property type="project" value="GO_Central"/>
</dbReference>
<dbReference type="GO" id="GO:0005773">
    <property type="term" value="C:vacuole"/>
    <property type="evidence" value="ECO:0007669"/>
    <property type="project" value="UniProtKB-ARBA"/>
</dbReference>
<dbReference type="Proteomes" id="UP000002280">
    <property type="component" value="Chromosome 1"/>
</dbReference>
<feature type="coiled-coil region" evidence="9">
    <location>
        <begin position="439"/>
        <end position="481"/>
    </location>
</feature>
<dbReference type="InterPro" id="IPR035969">
    <property type="entry name" value="Rab-GAP_TBC_sf"/>
</dbReference>
<dbReference type="Gene3D" id="1.10.472.80">
    <property type="entry name" value="Ypt/Rab-GAP domain of gyp1p, domain 3"/>
    <property type="match status" value="1"/>
</dbReference>
<feature type="compositionally biased region" description="Low complexity" evidence="10">
    <location>
        <begin position="303"/>
        <end position="312"/>
    </location>
</feature>
<dbReference type="GO" id="GO:0046651">
    <property type="term" value="P:lymphocyte proliferation"/>
    <property type="evidence" value="ECO:0000318"/>
    <property type="project" value="GO_Central"/>
</dbReference>
<dbReference type="HOGENOM" id="CLU_245476_0_0_1"/>
<dbReference type="Ensembl" id="ENSMODT00000007068.4">
    <property type="protein sequence ID" value="ENSMODP00000006928.4"/>
    <property type="gene ID" value="ENSMODG00000005589.4"/>
</dbReference>
<organism evidence="13 14">
    <name type="scientific">Monodelphis domestica</name>
    <name type="common">Gray short-tailed opossum</name>
    <dbReference type="NCBI Taxonomy" id="13616"/>
    <lineage>
        <taxon>Eukaryota</taxon>
        <taxon>Metazoa</taxon>
        <taxon>Chordata</taxon>
        <taxon>Craniata</taxon>
        <taxon>Vertebrata</taxon>
        <taxon>Euteleostomi</taxon>
        <taxon>Mammalia</taxon>
        <taxon>Metatheria</taxon>
        <taxon>Didelphimorphia</taxon>
        <taxon>Didelphidae</taxon>
        <taxon>Monodelphis</taxon>
    </lineage>
</organism>
<dbReference type="SMART" id="SM00487">
    <property type="entry name" value="DEXDc"/>
    <property type="match status" value="1"/>
</dbReference>
<dbReference type="InterPro" id="IPR014001">
    <property type="entry name" value="Helicase_ATP-bd"/>
</dbReference>
<evidence type="ECO:0000256" key="10">
    <source>
        <dbReference type="SAM" id="MobiDB-lite"/>
    </source>
</evidence>
<feature type="region of interest" description="Disordered" evidence="10">
    <location>
        <begin position="191"/>
        <end position="264"/>
    </location>
</feature>
<dbReference type="InParanoid" id="F7DJV5"/>
<evidence type="ECO:0000256" key="3">
    <source>
        <dbReference type="ARBA" id="ARBA00022741"/>
    </source>
</evidence>
<dbReference type="SUPFAM" id="SSF47923">
    <property type="entry name" value="Ypt/Rab-GAP domain of gyp1p"/>
    <property type="match status" value="2"/>
</dbReference>
<dbReference type="InterPro" id="IPR038718">
    <property type="entry name" value="SNF2-like_sf"/>
</dbReference>
<evidence type="ECO:0000256" key="4">
    <source>
        <dbReference type="ARBA" id="ARBA00022801"/>
    </source>
</evidence>
<dbReference type="GO" id="GO:0005721">
    <property type="term" value="C:pericentric heterochromatin"/>
    <property type="evidence" value="ECO:0000318"/>
    <property type="project" value="GO_Central"/>
</dbReference>
<dbReference type="GO" id="GO:0044027">
    <property type="term" value="P:negative regulation of gene expression via chromosomal CpG island methylation"/>
    <property type="evidence" value="ECO:0000318"/>
    <property type="project" value="GO_Central"/>
</dbReference>
<dbReference type="Gene3D" id="3.40.50.10810">
    <property type="entry name" value="Tandem AAA-ATPase domain"/>
    <property type="match status" value="1"/>
</dbReference>
<proteinExistence type="inferred from homology"/>
<evidence type="ECO:0000259" key="11">
    <source>
        <dbReference type="PROSITE" id="PS50086"/>
    </source>
</evidence>
<dbReference type="InterPro" id="IPR000330">
    <property type="entry name" value="SNF2_N"/>
</dbReference>
<keyword evidence="6" id="KW-0067">ATP-binding</keyword>
<evidence type="ECO:0000256" key="9">
    <source>
        <dbReference type="SAM" id="Coils"/>
    </source>
</evidence>
<feature type="domain" description="Rab-GAP TBC" evidence="11">
    <location>
        <begin position="512"/>
        <end position="722"/>
    </location>
</feature>
<dbReference type="Bgee" id="ENSMODG00000005589">
    <property type="expression patterns" value="Expressed in forelimb bud and 21 other cell types or tissues"/>
</dbReference>
<evidence type="ECO:0000256" key="2">
    <source>
        <dbReference type="ARBA" id="ARBA00007025"/>
    </source>
</evidence>
<keyword evidence="7 9" id="KW-0175">Coiled coil</keyword>
<dbReference type="GO" id="GO:0016192">
    <property type="term" value="P:vesicle-mediated transport"/>
    <property type="evidence" value="ECO:0007669"/>
    <property type="project" value="UniProtKB-ARBA"/>
</dbReference>
<keyword evidence="8" id="KW-0539">Nucleus</keyword>
<dbReference type="GO" id="GO:0005524">
    <property type="term" value="F:ATP binding"/>
    <property type="evidence" value="ECO:0007669"/>
    <property type="project" value="UniProtKB-KW"/>
</dbReference>
<evidence type="ECO:0000256" key="6">
    <source>
        <dbReference type="ARBA" id="ARBA00022840"/>
    </source>
</evidence>
<dbReference type="GO" id="GO:0016787">
    <property type="term" value="F:hydrolase activity"/>
    <property type="evidence" value="ECO:0007669"/>
    <property type="project" value="UniProtKB-KW"/>
</dbReference>
<evidence type="ECO:0000256" key="1">
    <source>
        <dbReference type="ARBA" id="ARBA00004123"/>
    </source>
</evidence>
<dbReference type="GO" id="GO:0031410">
    <property type="term" value="C:cytoplasmic vesicle"/>
    <property type="evidence" value="ECO:0007669"/>
    <property type="project" value="UniProtKB-ARBA"/>
</dbReference>
<evidence type="ECO:0000256" key="5">
    <source>
        <dbReference type="ARBA" id="ARBA00022806"/>
    </source>
</evidence>
<sequence length="1325" mass="149254">MVGPEDAGACSGRKPRLFPPPGPEPGGRDGRMIGATGGPGGCCLEPQEEEEEEEEESEEEESEEEEEGATPPPQRLIQRYLAAAGGQLEPGLCHCSPLTGSQAGLPLPPPGSGSRLCVDDEPDGKPPPGGGPGPRHPRMTNGDSGFLLGPGCHDLEAGGLPLPSRPCTSLVQEGDSGDSFHHFSREPRCCRSSSLRRLPGADDRGESPSDGATPLEDPLRSCRLGADEPMESGGDSGSEDARVGATQRGEEAEERTLGGRPAEPGFCFTDVNLNSRNTYEVSRRQSAPDYLAQAGLLLPPPASELGPAGAAAKARRSGGGGGGGGGPGGAGGGGSSGGGSGGGGGFADFFTRNFFPKRTKELKSAVHSAPGWKLFGKVPPRENLQKASKIIQQEYEARTGRTCKPPLPSTRRKNFEFEPLSTTALILEDRPSNLPAKSIEEALRHRQEYDEMVAEAKKREIKEAHKRKKIMKERFKQEENIASAMVIWVNEILPNWEGMRSTRRVRELWWQGLPPSVRGKVWSLAVGNELNITPELYEIFLSRAKERWKSFSETSTENDIEDVGVSVADREASLELIKLDISRTFPSLYIFQKGGPYHDVLHSILGAYTCYRPDVGYVQGMSFIAAVLILNLEEADAFIAFANLLNKPCQLAFFRVDHSMMLKYFATFEVFFEENLSKLFLHFKSYSLTPDIYLIDWIFTLYSKSLPLDLACRVWDVFCRDGEEFLFRTGLGILRLYEDILLQMDFIHIAQFLTKLPEDITSEKLFSCIAAIQMQNSTKKWTQARMSWDRDSNEIRYKRLQHLLEKSNIYSKFLLTKMEQQQIEEQKRKEKLERKKEALKVSKGKKSTDTSEEKPVVKKKRGREDEYNISEVMSKEEILSVAKKKKEDSWEESTSSIQLSVEDLQKSSDTNSVIKDRLSQVVRHNAKYFLDPIRKCNGQSVPFQQPKHFTGGIMRWYQVEGMEWLRMLWENGINGILADEMGLGKTVQCIATIALMVERGVPGPFLVCGPLSTLPNWMAEFKRFTPQIPIMLYHGDQQERRKLAQKIHKREGTLQIHPVVITSFEIAMRDRNALQHCYWKYLIVDEGHRIKNMNCRLIRELKRFNADNKLLLTGTPLQNNLAELWSLLNFLLPDVFDDLKSFESWFDINSLTEIAEDIVAKEREQNVLHMLHQILTPFLLRRLKSDVALEVPPKREVVVYAPLSKKQETFYTAIVNRTISKMFGCSKKETIELSPTGRPKRRSRKLINYSTFDDDNMPDELEKLISQMQPEMETQRPVVEMSIPIESEVNLKLQNIMMLLRKCCNHPYLIEYPLDPVTQEFQVNY</sequence>
<dbReference type="GeneTree" id="ENSGT00940000156410"/>
<evidence type="ECO:0000313" key="14">
    <source>
        <dbReference type="Proteomes" id="UP000002280"/>
    </source>
</evidence>
<dbReference type="FunFam" id="1.10.472.80:FF:000006">
    <property type="entry name" value="TBC1 domain family member 14"/>
    <property type="match status" value="1"/>
</dbReference>
<dbReference type="STRING" id="13616.ENSMODP00000006928"/>
<feature type="compositionally biased region" description="Gly residues" evidence="10">
    <location>
        <begin position="317"/>
        <end position="339"/>
    </location>
</feature>
<dbReference type="FunFam" id="1.10.10.750:FF:000005">
    <property type="entry name" value="TBC1 domain family member 14"/>
    <property type="match status" value="1"/>
</dbReference>
<dbReference type="InterPro" id="IPR044753">
    <property type="entry name" value="HELLS_N"/>
</dbReference>
<feature type="compositionally biased region" description="Acidic residues" evidence="10">
    <location>
        <begin position="46"/>
        <end position="68"/>
    </location>
</feature>
<dbReference type="FunFam" id="1.10.8.270:FF:000008">
    <property type="entry name" value="Putative TBC1 domain family member 14"/>
    <property type="match status" value="1"/>
</dbReference>
<dbReference type="GO" id="GO:0004386">
    <property type="term" value="F:helicase activity"/>
    <property type="evidence" value="ECO:0007669"/>
    <property type="project" value="UniProtKB-KW"/>
</dbReference>
<dbReference type="GO" id="GO:0003682">
    <property type="term" value="F:chromatin binding"/>
    <property type="evidence" value="ECO:0000318"/>
    <property type="project" value="GO_Central"/>
</dbReference>
<reference evidence="13" key="2">
    <citation type="submission" date="2025-08" db="UniProtKB">
        <authorList>
            <consortium name="Ensembl"/>
        </authorList>
    </citation>
    <scope>IDENTIFICATION</scope>
</reference>
<dbReference type="InterPro" id="IPR000195">
    <property type="entry name" value="Rab-GAP-TBC_dom"/>
</dbReference>
<dbReference type="SUPFAM" id="SSF52540">
    <property type="entry name" value="P-loop containing nucleoside triphosphate hydrolases"/>
    <property type="match status" value="2"/>
</dbReference>
<dbReference type="SMART" id="SM00164">
    <property type="entry name" value="TBC"/>
    <property type="match status" value="1"/>
</dbReference>
<dbReference type="PROSITE" id="PS50086">
    <property type="entry name" value="TBC_RABGAP"/>
    <property type="match status" value="1"/>
</dbReference>
<dbReference type="eggNOG" id="KOG2223">
    <property type="taxonomic scope" value="Eukaryota"/>
</dbReference>
<dbReference type="CDD" id="cd18009">
    <property type="entry name" value="DEXHc_HELLS_SMARCA6"/>
    <property type="match status" value="1"/>
</dbReference>
<dbReference type="GO" id="GO:0005634">
    <property type="term" value="C:nucleus"/>
    <property type="evidence" value="ECO:0000318"/>
    <property type="project" value="GO_Central"/>
</dbReference>
<feature type="region of interest" description="Disordered" evidence="10">
    <location>
        <begin position="826"/>
        <end position="863"/>
    </location>
</feature>
<reference evidence="13" key="3">
    <citation type="submission" date="2025-09" db="UniProtKB">
        <authorList>
            <consortium name="Ensembl"/>
        </authorList>
    </citation>
    <scope>IDENTIFICATION</scope>
</reference>
<keyword evidence="4" id="KW-0378">Hydrolase</keyword>
<accession>F7DJV5</accession>
<keyword evidence="5" id="KW-0347">Helicase</keyword>
<dbReference type="GO" id="GO:0031508">
    <property type="term" value="P:pericentric heterochromatin formation"/>
    <property type="evidence" value="ECO:0000318"/>
    <property type="project" value="GO_Central"/>
</dbReference>
<keyword evidence="14" id="KW-1185">Reference proteome</keyword>
<feature type="region of interest" description="Disordered" evidence="10">
    <location>
        <begin position="302"/>
        <end position="339"/>
    </location>
</feature>
<dbReference type="PROSITE" id="PS51192">
    <property type="entry name" value="HELICASE_ATP_BIND_1"/>
    <property type="match status" value="1"/>
</dbReference>
<dbReference type="GO" id="GO:0019899">
    <property type="term" value="F:enzyme binding"/>
    <property type="evidence" value="ECO:0007669"/>
    <property type="project" value="UniProtKB-ARBA"/>
</dbReference>
<dbReference type="PANTHER" id="PTHR47161:SF1">
    <property type="entry name" value="LYMPHOID-SPECIFIC HELICASE"/>
    <property type="match status" value="1"/>
</dbReference>
<dbReference type="Gene3D" id="1.10.10.750">
    <property type="entry name" value="Ypt/Rab-GAP domain of gyp1p, domain 1"/>
    <property type="match status" value="1"/>
</dbReference>
<reference evidence="13 14" key="1">
    <citation type="journal article" date="2007" name="Nature">
        <title>Genome of the marsupial Monodelphis domestica reveals innovation in non-coding sequences.</title>
        <authorList>
            <person name="Mikkelsen T.S."/>
            <person name="Wakefield M.J."/>
            <person name="Aken B."/>
            <person name="Amemiya C.T."/>
            <person name="Chang J.L."/>
            <person name="Duke S."/>
            <person name="Garber M."/>
            <person name="Gentles A.J."/>
            <person name="Goodstadt L."/>
            <person name="Heger A."/>
            <person name="Jurka J."/>
            <person name="Kamal M."/>
            <person name="Mauceli E."/>
            <person name="Searle S.M."/>
            <person name="Sharpe T."/>
            <person name="Baker M.L."/>
            <person name="Batzer M.A."/>
            <person name="Benos P.V."/>
            <person name="Belov K."/>
            <person name="Clamp M."/>
            <person name="Cook A."/>
            <person name="Cuff J."/>
            <person name="Das R."/>
            <person name="Davidow L."/>
            <person name="Deakin J.E."/>
            <person name="Fazzari M.J."/>
            <person name="Glass J.L."/>
            <person name="Grabherr M."/>
            <person name="Greally J.M."/>
            <person name="Gu W."/>
            <person name="Hore T.A."/>
            <person name="Huttley G.A."/>
            <person name="Kleber M."/>
            <person name="Jirtle R.L."/>
            <person name="Koina E."/>
            <person name="Lee J.T."/>
            <person name="Mahony S."/>
            <person name="Marra M.A."/>
            <person name="Miller R.D."/>
            <person name="Nicholls R.D."/>
            <person name="Oda M."/>
            <person name="Papenfuss A.T."/>
            <person name="Parra Z.E."/>
            <person name="Pollock D.D."/>
            <person name="Ray D.A."/>
            <person name="Schein J.E."/>
            <person name="Speed T.P."/>
            <person name="Thompson K."/>
            <person name="VandeBerg J.L."/>
            <person name="Wade C.M."/>
            <person name="Walker J.A."/>
            <person name="Waters P.D."/>
            <person name="Webber C."/>
            <person name="Weidman J.R."/>
            <person name="Xie X."/>
            <person name="Zody M.C."/>
            <person name="Baldwin J."/>
            <person name="Abdouelleil A."/>
            <person name="Abdulkadir J."/>
            <person name="Abebe A."/>
            <person name="Abera B."/>
            <person name="Abreu J."/>
            <person name="Acer S.C."/>
            <person name="Aftuck L."/>
            <person name="Alexander A."/>
            <person name="An P."/>
            <person name="Anderson E."/>
            <person name="Anderson S."/>
            <person name="Arachi H."/>
            <person name="Azer M."/>
            <person name="Bachantsang P."/>
            <person name="Barry A."/>
            <person name="Bayul T."/>
            <person name="Berlin A."/>
            <person name="Bessette D."/>
            <person name="Bloom T."/>
            <person name="Bloom T."/>
            <person name="Boguslavskiy L."/>
            <person name="Bonnet C."/>
            <person name="Boukhgalter B."/>
            <person name="Bourzgui I."/>
            <person name="Brown A."/>
            <person name="Cahill P."/>
            <person name="Channer S."/>
            <person name="Cheshatsang Y."/>
            <person name="Chuda L."/>
            <person name="Citroen M."/>
            <person name="Collymore A."/>
            <person name="Cooke P."/>
            <person name="Costello M."/>
            <person name="D'Aco K."/>
            <person name="Daza R."/>
            <person name="De Haan G."/>
            <person name="DeGray S."/>
            <person name="DeMaso C."/>
            <person name="Dhargay N."/>
            <person name="Dooley K."/>
            <person name="Dooley E."/>
            <person name="Doricent M."/>
            <person name="Dorje P."/>
            <person name="Dorjee K."/>
            <person name="Dupes A."/>
            <person name="Elong R."/>
            <person name="Falk J."/>
            <person name="Farina A."/>
            <person name="Faro S."/>
            <person name="Ferguson D."/>
            <person name="Fisher S."/>
            <person name="Foley C.D."/>
            <person name="Franke A."/>
            <person name="Friedrich D."/>
            <person name="Gadbois L."/>
            <person name="Gearin G."/>
            <person name="Gearin C.R."/>
            <person name="Giannoukos G."/>
            <person name="Goode T."/>
            <person name="Graham J."/>
            <person name="Grandbois E."/>
            <person name="Grewal S."/>
            <person name="Gyaltsen K."/>
            <person name="Hafez N."/>
            <person name="Hagos B."/>
            <person name="Hall J."/>
            <person name="Henson C."/>
            <person name="Hollinger A."/>
            <person name="Honan T."/>
            <person name="Huard M.D."/>
            <person name="Hughes L."/>
            <person name="Hurhula B."/>
            <person name="Husby M.E."/>
            <person name="Kamat A."/>
            <person name="Kanga B."/>
            <person name="Kashin S."/>
            <person name="Khazanovich D."/>
            <person name="Kisner P."/>
            <person name="Lance K."/>
            <person name="Lara M."/>
            <person name="Lee W."/>
            <person name="Lennon N."/>
            <person name="Letendre F."/>
            <person name="LeVine R."/>
            <person name="Lipovsky A."/>
            <person name="Liu X."/>
            <person name="Liu J."/>
            <person name="Liu S."/>
            <person name="Lokyitsang T."/>
            <person name="Lokyitsang Y."/>
            <person name="Lubonja R."/>
            <person name="Lui A."/>
            <person name="MacDonald P."/>
            <person name="Magnisalis V."/>
            <person name="Maru K."/>
            <person name="Matthews C."/>
            <person name="McCusker W."/>
            <person name="McDonough S."/>
            <person name="Mehta T."/>
            <person name="Meldrim J."/>
            <person name="Meneus L."/>
            <person name="Mihai O."/>
            <person name="Mihalev A."/>
            <person name="Mihova T."/>
            <person name="Mittelman R."/>
            <person name="Mlenga V."/>
            <person name="Montmayeur A."/>
            <person name="Mulrain L."/>
            <person name="Navidi A."/>
            <person name="Naylor J."/>
            <person name="Negash T."/>
            <person name="Nguyen T."/>
            <person name="Nguyen N."/>
            <person name="Nicol R."/>
            <person name="Norbu C."/>
            <person name="Norbu N."/>
            <person name="Novod N."/>
            <person name="O'Neill B."/>
            <person name="Osman S."/>
            <person name="Markiewicz E."/>
            <person name="Oyono O.L."/>
            <person name="Patti C."/>
            <person name="Phunkhang P."/>
            <person name="Pierre F."/>
            <person name="Priest M."/>
            <person name="Raghuraman S."/>
            <person name="Rege F."/>
            <person name="Reyes R."/>
            <person name="Rise C."/>
            <person name="Rogov P."/>
            <person name="Ross K."/>
            <person name="Ryan E."/>
            <person name="Settipalli S."/>
            <person name="Shea T."/>
            <person name="Sherpa N."/>
            <person name="Shi L."/>
            <person name="Shih D."/>
            <person name="Sparrow T."/>
            <person name="Spaulding J."/>
            <person name="Stalker J."/>
            <person name="Stange-Thomann N."/>
            <person name="Stavropoulos S."/>
            <person name="Stone C."/>
            <person name="Strader C."/>
            <person name="Tesfaye S."/>
            <person name="Thomson T."/>
            <person name="Thoulutsang Y."/>
            <person name="Thoulutsang D."/>
            <person name="Topham K."/>
            <person name="Topping I."/>
            <person name="Tsamla T."/>
            <person name="Vassiliev H."/>
            <person name="Vo A."/>
            <person name="Wangchuk T."/>
            <person name="Wangdi T."/>
            <person name="Weiand M."/>
            <person name="Wilkinson J."/>
            <person name="Wilson A."/>
            <person name="Yadav S."/>
            <person name="Young G."/>
            <person name="Yu Q."/>
            <person name="Zembek L."/>
            <person name="Zhong D."/>
            <person name="Zimmer A."/>
            <person name="Zwirko Z."/>
            <person name="Jaffe D.B."/>
            <person name="Alvarez P."/>
            <person name="Brockman W."/>
            <person name="Butler J."/>
            <person name="Chin C."/>
            <person name="Gnerre S."/>
            <person name="MacCallum I."/>
            <person name="Graves J.A."/>
            <person name="Ponting C.P."/>
            <person name="Breen M."/>
            <person name="Samollow P.B."/>
            <person name="Lander E.S."/>
            <person name="Lindblad-Toh K."/>
        </authorList>
    </citation>
    <scope>NUCLEOTIDE SEQUENCE [LARGE SCALE GENOMIC DNA]</scope>
</reference>